<gene>
    <name evidence="1" type="ORF">GVT53_09215</name>
</gene>
<sequence length="176" mass="19627">MKNQFLLSISALLTIGFATSCEQPAPQPMSGEAYSAQIQKIIEEKNEKIEGFYASGMIDSAAVHFADNSIQFMPNQPAVIGVENYKAAWKQNIQFGTWEFDLNTQEVKASGDLATEYGKYTMIFTPNENSPIPAMEDKGNYMVLWEKMDGDWKVVWDAPVTELPLPGQTPDSTMVE</sequence>
<reference evidence="1 2" key="1">
    <citation type="submission" date="2020-02" db="EMBL/GenBank/DDBJ databases">
        <title>Complete genome of Muricauda sp. 501str8.</title>
        <authorList>
            <person name="Dong B."/>
            <person name="Zhu S."/>
            <person name="Yang J."/>
            <person name="Chen J."/>
        </authorList>
    </citation>
    <scope>NUCLEOTIDE SEQUENCE [LARGE SCALE GENOMIC DNA]</scope>
    <source>
        <strain evidence="1 2">501str8</strain>
    </source>
</reference>
<evidence type="ECO:0008006" key="3">
    <source>
        <dbReference type="Google" id="ProtNLM"/>
    </source>
</evidence>
<dbReference type="EMBL" id="CP049616">
    <property type="protein sequence ID" value="QII44854.1"/>
    <property type="molecule type" value="Genomic_DNA"/>
</dbReference>
<dbReference type="RefSeq" id="WP_166248381.1">
    <property type="nucleotide sequence ID" value="NZ_CP049616.1"/>
</dbReference>
<proteinExistence type="predicted"/>
<dbReference type="InterPro" id="IPR032710">
    <property type="entry name" value="NTF2-like_dom_sf"/>
</dbReference>
<dbReference type="Proteomes" id="UP000502928">
    <property type="component" value="Chromosome"/>
</dbReference>
<protein>
    <recommendedName>
        <fullName evidence="3">DUF4440 domain-containing protein</fullName>
    </recommendedName>
</protein>
<dbReference type="PROSITE" id="PS51257">
    <property type="entry name" value="PROKAR_LIPOPROTEIN"/>
    <property type="match status" value="1"/>
</dbReference>
<evidence type="ECO:0000313" key="2">
    <source>
        <dbReference type="Proteomes" id="UP000502928"/>
    </source>
</evidence>
<dbReference type="Gene3D" id="3.10.450.50">
    <property type="match status" value="1"/>
</dbReference>
<accession>A0A6G7J2T1</accession>
<organism evidence="1 2">
    <name type="scientific">Flagellimonas oceani</name>
    <dbReference type="NCBI Taxonomy" id="2698672"/>
    <lineage>
        <taxon>Bacteria</taxon>
        <taxon>Pseudomonadati</taxon>
        <taxon>Bacteroidota</taxon>
        <taxon>Flavobacteriia</taxon>
        <taxon>Flavobacteriales</taxon>
        <taxon>Flavobacteriaceae</taxon>
        <taxon>Flagellimonas</taxon>
    </lineage>
</organism>
<dbReference type="SUPFAM" id="SSF54427">
    <property type="entry name" value="NTF2-like"/>
    <property type="match status" value="1"/>
</dbReference>
<dbReference type="AlphaFoldDB" id="A0A6G7J2T1"/>
<dbReference type="KEGG" id="mut:GVT53_09215"/>
<keyword evidence="2" id="KW-1185">Reference proteome</keyword>
<evidence type="ECO:0000313" key="1">
    <source>
        <dbReference type="EMBL" id="QII44854.1"/>
    </source>
</evidence>
<name>A0A6G7J2T1_9FLAO</name>